<dbReference type="OrthoDB" id="5331170at2759"/>
<proteinExistence type="predicted"/>
<keyword evidence="2" id="KW-1185">Reference proteome</keyword>
<comment type="caution">
    <text evidence="1">The sequence shown here is derived from an EMBL/GenBank/DDBJ whole genome shotgun (WGS) entry which is preliminary data.</text>
</comment>
<gene>
    <name evidence="1" type="ORF">PMIN01_02870</name>
</gene>
<accession>A0A9P6GSB2</accession>
<evidence type="ECO:0000313" key="2">
    <source>
        <dbReference type="Proteomes" id="UP000756921"/>
    </source>
</evidence>
<name>A0A9P6GSB2_9PLEO</name>
<protein>
    <submittedName>
        <fullName evidence="1">Uncharacterized protein</fullName>
    </submittedName>
</protein>
<evidence type="ECO:0000313" key="1">
    <source>
        <dbReference type="EMBL" id="KAF9740235.1"/>
    </source>
</evidence>
<dbReference type="AlphaFoldDB" id="A0A9P6GSB2"/>
<organism evidence="1 2">
    <name type="scientific">Paraphaeosphaeria minitans</name>
    <dbReference type="NCBI Taxonomy" id="565426"/>
    <lineage>
        <taxon>Eukaryota</taxon>
        <taxon>Fungi</taxon>
        <taxon>Dikarya</taxon>
        <taxon>Ascomycota</taxon>
        <taxon>Pezizomycotina</taxon>
        <taxon>Dothideomycetes</taxon>
        <taxon>Pleosporomycetidae</taxon>
        <taxon>Pleosporales</taxon>
        <taxon>Massarineae</taxon>
        <taxon>Didymosphaeriaceae</taxon>
        <taxon>Paraphaeosphaeria</taxon>
    </lineage>
</organism>
<dbReference type="Proteomes" id="UP000756921">
    <property type="component" value="Unassembled WGS sequence"/>
</dbReference>
<reference evidence="1" key="1">
    <citation type="journal article" date="2020" name="Mol. Plant Microbe Interact.">
        <title>Genome Sequence of the Biocontrol Agent Coniothyrium minitans strain Conio (IMI 134523).</title>
        <authorList>
            <person name="Patel D."/>
            <person name="Shittu T.A."/>
            <person name="Baroncelli R."/>
            <person name="Muthumeenakshi S."/>
            <person name="Osborne T.H."/>
            <person name="Janganan T.K."/>
            <person name="Sreenivasaprasad S."/>
        </authorList>
    </citation>
    <scope>NUCLEOTIDE SEQUENCE</scope>
    <source>
        <strain evidence="1">Conio</strain>
    </source>
</reference>
<dbReference type="EMBL" id="WJXW01000002">
    <property type="protein sequence ID" value="KAF9740235.1"/>
    <property type="molecule type" value="Genomic_DNA"/>
</dbReference>
<sequence length="191" mass="22599">MSSLSQIPPHYNFHGPYNNGKLLPAVLRHYPNYGMKGWTQGGVFRTEVKPYYHLVWPKDKDRGKLGRLKDILQGKGPDIHLSISAQKNDYMWNRPVKERWSGWRINRSGSLYGWPGQKRLQGPPWVGKQTKLYDFCTRKYDDWHPDMWTDAIWQGPRKNSEWPHQIRDVSGMWYQNDSWNPFAPGQKMKNI</sequence>